<comment type="caution">
    <text evidence="1">The sequence shown here is derived from an EMBL/GenBank/DDBJ whole genome shotgun (WGS) entry which is preliminary data.</text>
</comment>
<sequence length="208" mass="23060">MTHATPPDTSTSTPACAVCTPDWLAQLLAEERLRAYWQALPRLSLAAGQAWLAAPAAVAACWVEEGLLATVFAGPDGRERVHHFHPAAHWLAPPLGLPAQAWRIEAQVPSRLLVLSPQQLDQAKSLEARVADWLLQALMAERQRLTQREHQWLMLSATERYLQVLQDAPSWLEQVPQHRLASYLGLTDVGLSRIRRRLREGALAGPAS</sequence>
<dbReference type="Gene3D" id="2.60.120.10">
    <property type="entry name" value="Jelly Rolls"/>
    <property type="match status" value="1"/>
</dbReference>
<evidence type="ECO:0000313" key="2">
    <source>
        <dbReference type="Proteomes" id="UP000672097"/>
    </source>
</evidence>
<keyword evidence="2" id="KW-1185">Reference proteome</keyword>
<dbReference type="Proteomes" id="UP000672097">
    <property type="component" value="Unassembled WGS sequence"/>
</dbReference>
<proteinExistence type="predicted"/>
<dbReference type="RefSeq" id="WP_210805295.1">
    <property type="nucleotide sequence ID" value="NZ_JAGQDG010000001.1"/>
</dbReference>
<name>A0ABS5DRX0_9BURK</name>
<reference evidence="1 2" key="1">
    <citation type="submission" date="2021-04" db="EMBL/GenBank/DDBJ databases">
        <title>The genome sequence of type strain Ideonella paludis KCTC 32238.</title>
        <authorList>
            <person name="Liu Y."/>
        </authorList>
    </citation>
    <scope>NUCLEOTIDE SEQUENCE [LARGE SCALE GENOMIC DNA]</scope>
    <source>
        <strain evidence="1 2">KCTC 32238</strain>
    </source>
</reference>
<dbReference type="InterPro" id="IPR014710">
    <property type="entry name" value="RmlC-like_jellyroll"/>
</dbReference>
<protein>
    <submittedName>
        <fullName evidence="1">Crp/Fnr family transcriptional regulator</fullName>
    </submittedName>
</protein>
<accession>A0ABS5DRX0</accession>
<dbReference type="EMBL" id="JAGQDG010000001">
    <property type="protein sequence ID" value="MBQ0933901.1"/>
    <property type="molecule type" value="Genomic_DNA"/>
</dbReference>
<organism evidence="1 2">
    <name type="scientific">Ideonella paludis</name>
    <dbReference type="NCBI Taxonomy" id="1233411"/>
    <lineage>
        <taxon>Bacteria</taxon>
        <taxon>Pseudomonadati</taxon>
        <taxon>Pseudomonadota</taxon>
        <taxon>Betaproteobacteria</taxon>
        <taxon>Burkholderiales</taxon>
        <taxon>Sphaerotilaceae</taxon>
        <taxon>Ideonella</taxon>
    </lineage>
</organism>
<gene>
    <name evidence="1" type="ORF">KAK11_01075</name>
</gene>
<evidence type="ECO:0000313" key="1">
    <source>
        <dbReference type="EMBL" id="MBQ0933901.1"/>
    </source>
</evidence>